<protein>
    <submittedName>
        <fullName evidence="7">Possible potassium channel VIC family</fullName>
    </submittedName>
</protein>
<name>A0ABQ0JPX2_9VIBR</name>
<dbReference type="Gene3D" id="1.20.120.350">
    <property type="entry name" value="Voltage-gated potassium channels. Chain C"/>
    <property type="match status" value="1"/>
</dbReference>
<evidence type="ECO:0000256" key="5">
    <source>
        <dbReference type="SAM" id="Phobius"/>
    </source>
</evidence>
<keyword evidence="3 5" id="KW-1133">Transmembrane helix</keyword>
<evidence type="ECO:0000256" key="2">
    <source>
        <dbReference type="ARBA" id="ARBA00022692"/>
    </source>
</evidence>
<evidence type="ECO:0000256" key="1">
    <source>
        <dbReference type="ARBA" id="ARBA00004141"/>
    </source>
</evidence>
<keyword evidence="7" id="KW-0406">Ion transport</keyword>
<dbReference type="GO" id="GO:0034220">
    <property type="term" value="P:monoatomic ion transmembrane transport"/>
    <property type="evidence" value="ECO:0007669"/>
    <property type="project" value="UniProtKB-KW"/>
</dbReference>
<feature type="transmembrane region" description="Helical" evidence="5">
    <location>
        <begin position="21"/>
        <end position="43"/>
    </location>
</feature>
<sequence length="101" mass="11797">MENNRLKHKLYIIIFGHHTRAGRIFDIALIIAILMSLAVLVLHSIEGLATEWDQTFVMLEYFFTAIFTLEYLLRLYCSPKPKATPRASMVLWTYFPFSLLT</sequence>
<dbReference type="EMBL" id="BBMS01000112">
    <property type="protein sequence ID" value="GAL30802.1"/>
    <property type="molecule type" value="Genomic_DNA"/>
</dbReference>
<comment type="subcellular location">
    <subcellularLocation>
        <location evidence="1">Membrane</location>
        <topology evidence="1">Multi-pass membrane protein</topology>
    </subcellularLocation>
</comment>
<evidence type="ECO:0000256" key="3">
    <source>
        <dbReference type="ARBA" id="ARBA00022989"/>
    </source>
</evidence>
<keyword evidence="8" id="KW-1185">Reference proteome</keyword>
<dbReference type="InterPro" id="IPR027359">
    <property type="entry name" value="Volt_channel_dom_sf"/>
</dbReference>
<keyword evidence="7" id="KW-0407">Ion channel</keyword>
<proteinExistence type="predicted"/>
<dbReference type="InterPro" id="IPR005821">
    <property type="entry name" value="Ion_trans_dom"/>
</dbReference>
<evidence type="ECO:0000313" key="7">
    <source>
        <dbReference type="EMBL" id="GAL30802.1"/>
    </source>
</evidence>
<organism evidence="7 8">
    <name type="scientific">Vibrio variabilis</name>
    <dbReference type="NCBI Taxonomy" id="990271"/>
    <lineage>
        <taxon>Bacteria</taxon>
        <taxon>Pseudomonadati</taxon>
        <taxon>Pseudomonadota</taxon>
        <taxon>Gammaproteobacteria</taxon>
        <taxon>Vibrionales</taxon>
        <taxon>Vibrionaceae</taxon>
        <taxon>Vibrio</taxon>
    </lineage>
</organism>
<gene>
    <name evidence="7" type="ORF">JCM19239_265</name>
</gene>
<accession>A0ABQ0JPX2</accession>
<keyword evidence="7" id="KW-0813">Transport</keyword>
<dbReference type="SUPFAM" id="SSF81324">
    <property type="entry name" value="Voltage-gated potassium channels"/>
    <property type="match status" value="1"/>
</dbReference>
<feature type="transmembrane region" description="Helical" evidence="5">
    <location>
        <begin position="55"/>
        <end position="73"/>
    </location>
</feature>
<feature type="domain" description="Ion transport" evidence="6">
    <location>
        <begin position="23"/>
        <end position="79"/>
    </location>
</feature>
<dbReference type="Proteomes" id="UP000029223">
    <property type="component" value="Unassembled WGS sequence"/>
</dbReference>
<reference evidence="8" key="1">
    <citation type="submission" date="2014-09" db="EMBL/GenBank/DDBJ databases">
        <title>Vibrio variabilis JCM 19239. (C206) whole genome shotgun sequence.</title>
        <authorList>
            <person name="Sawabe T."/>
            <person name="Meirelles P."/>
            <person name="Nakanishi M."/>
            <person name="Sayaka M."/>
            <person name="Hattori M."/>
            <person name="Ohkuma M."/>
        </authorList>
    </citation>
    <scope>NUCLEOTIDE SEQUENCE [LARGE SCALE GENOMIC DNA]</scope>
    <source>
        <strain evidence="8">JCM 19239</strain>
    </source>
</reference>
<evidence type="ECO:0000256" key="4">
    <source>
        <dbReference type="ARBA" id="ARBA00023136"/>
    </source>
</evidence>
<evidence type="ECO:0000313" key="8">
    <source>
        <dbReference type="Proteomes" id="UP000029223"/>
    </source>
</evidence>
<evidence type="ECO:0000259" key="6">
    <source>
        <dbReference type="Pfam" id="PF00520"/>
    </source>
</evidence>
<comment type="caution">
    <text evidence="7">The sequence shown here is derived from an EMBL/GenBank/DDBJ whole genome shotgun (WGS) entry which is preliminary data.</text>
</comment>
<keyword evidence="2 5" id="KW-0812">Transmembrane</keyword>
<keyword evidence="4 5" id="KW-0472">Membrane</keyword>
<dbReference type="Pfam" id="PF00520">
    <property type="entry name" value="Ion_trans"/>
    <property type="match status" value="1"/>
</dbReference>